<dbReference type="PROSITE" id="PS50977">
    <property type="entry name" value="HTH_TETR_2"/>
    <property type="match status" value="1"/>
</dbReference>
<dbReference type="SUPFAM" id="SSF46689">
    <property type="entry name" value="Homeodomain-like"/>
    <property type="match status" value="1"/>
</dbReference>
<evidence type="ECO:0000313" key="6">
    <source>
        <dbReference type="Proteomes" id="UP000326831"/>
    </source>
</evidence>
<keyword evidence="6" id="KW-1185">Reference proteome</keyword>
<reference evidence="5 6" key="2">
    <citation type="submission" date="2017-09" db="EMBL/GenBank/DDBJ databases">
        <authorList>
            <person name="Lee N."/>
            <person name="Cho B.-K."/>
        </authorList>
    </citation>
    <scope>NUCLEOTIDE SEQUENCE [LARGE SCALE GENOMIC DNA]</scope>
    <source>
        <strain evidence="5 6">ATCC 27467</strain>
    </source>
</reference>
<gene>
    <name evidence="5" type="ORF">CP968_33445</name>
    <name evidence="4" type="ORF">GCM10010371_46640</name>
</gene>
<protein>
    <submittedName>
        <fullName evidence="4">TetR family transcriptional regulator</fullName>
    </submittedName>
    <submittedName>
        <fullName evidence="5">TetR/AcrR family transcriptional regulator</fullName>
    </submittedName>
</protein>
<accession>A0A5P2UT41</accession>
<dbReference type="Pfam" id="PF00440">
    <property type="entry name" value="TetR_N"/>
    <property type="match status" value="1"/>
</dbReference>
<name>A0A5P2UT41_9ACTN</name>
<dbReference type="PRINTS" id="PR00455">
    <property type="entry name" value="HTHTETR"/>
</dbReference>
<dbReference type="PANTHER" id="PTHR30055:SF209">
    <property type="entry name" value="POSSIBLE TRANSCRIPTIONAL REGULATORY PROTEIN (PROBABLY TETR-FAMILY)"/>
    <property type="match status" value="1"/>
</dbReference>
<dbReference type="Proteomes" id="UP000634660">
    <property type="component" value="Unassembled WGS sequence"/>
</dbReference>
<proteinExistence type="predicted"/>
<evidence type="ECO:0000259" key="3">
    <source>
        <dbReference type="PROSITE" id="PS50977"/>
    </source>
</evidence>
<keyword evidence="1 2" id="KW-0238">DNA-binding</keyword>
<dbReference type="InterPro" id="IPR050109">
    <property type="entry name" value="HTH-type_TetR-like_transc_reg"/>
</dbReference>
<dbReference type="RefSeq" id="WP_150521517.1">
    <property type="nucleotide sequence ID" value="NZ_BMVX01000019.1"/>
</dbReference>
<dbReference type="Proteomes" id="UP000326831">
    <property type="component" value="Chromosome"/>
</dbReference>
<evidence type="ECO:0000256" key="1">
    <source>
        <dbReference type="ARBA" id="ARBA00023125"/>
    </source>
</evidence>
<feature type="domain" description="HTH tetR-type" evidence="3">
    <location>
        <begin position="11"/>
        <end position="71"/>
    </location>
</feature>
<feature type="DNA-binding region" description="H-T-H motif" evidence="2">
    <location>
        <begin position="34"/>
        <end position="53"/>
    </location>
</feature>
<dbReference type="OrthoDB" id="4542210at2"/>
<evidence type="ECO:0000313" key="4">
    <source>
        <dbReference type="EMBL" id="GGZ81716.1"/>
    </source>
</evidence>
<dbReference type="GO" id="GO:0003700">
    <property type="term" value="F:DNA-binding transcription factor activity"/>
    <property type="evidence" value="ECO:0007669"/>
    <property type="project" value="TreeGrafter"/>
</dbReference>
<evidence type="ECO:0000256" key="2">
    <source>
        <dbReference type="PROSITE-ProRule" id="PRU00335"/>
    </source>
</evidence>
<dbReference type="EMBL" id="BMVX01000019">
    <property type="protein sequence ID" value="GGZ81716.1"/>
    <property type="molecule type" value="Genomic_DNA"/>
</dbReference>
<dbReference type="InterPro" id="IPR001647">
    <property type="entry name" value="HTH_TetR"/>
</dbReference>
<dbReference type="PANTHER" id="PTHR30055">
    <property type="entry name" value="HTH-TYPE TRANSCRIPTIONAL REGULATOR RUTR"/>
    <property type="match status" value="1"/>
</dbReference>
<dbReference type="InterPro" id="IPR009057">
    <property type="entry name" value="Homeodomain-like_sf"/>
</dbReference>
<evidence type="ECO:0000313" key="5">
    <source>
        <dbReference type="EMBL" id="QEU82512.1"/>
    </source>
</evidence>
<dbReference type="EMBL" id="CP023701">
    <property type="protein sequence ID" value="QEU82512.1"/>
    <property type="molecule type" value="Genomic_DNA"/>
</dbReference>
<dbReference type="AlphaFoldDB" id="A0A5P2UT41"/>
<sequence>MPEPRRRADAVRNREAVLDAAEALFTSAGPAEVSMNSVAAAAGVGKGTVFRAFTDRTGLLQALAERRSAPLREAVTAGPAPLGPSTPPRDRVPALLDALAGFKLDNRSLYLALEDDGAASPYRSASYAWWHHTLCEALGELTDPAHASYLAHLLLAAVRADLVSHLAATEHLTGDEIRTRLRAHVEAVLPG</sequence>
<dbReference type="Gene3D" id="1.10.357.10">
    <property type="entry name" value="Tetracycline Repressor, domain 2"/>
    <property type="match status" value="1"/>
</dbReference>
<organism evidence="5 6">
    <name type="scientific">Streptomyces subrutilus</name>
    <dbReference type="NCBI Taxonomy" id="36818"/>
    <lineage>
        <taxon>Bacteria</taxon>
        <taxon>Bacillati</taxon>
        <taxon>Actinomycetota</taxon>
        <taxon>Actinomycetes</taxon>
        <taxon>Kitasatosporales</taxon>
        <taxon>Streptomycetaceae</taxon>
        <taxon>Streptomyces</taxon>
    </lineage>
</organism>
<reference evidence="4" key="1">
    <citation type="journal article" date="2014" name="Int. J. Syst. Evol. Microbiol.">
        <title>Complete genome sequence of Corynebacterium casei LMG S-19264T (=DSM 44701T), isolated from a smear-ripened cheese.</title>
        <authorList>
            <consortium name="US DOE Joint Genome Institute (JGI-PGF)"/>
            <person name="Walter F."/>
            <person name="Albersmeier A."/>
            <person name="Kalinowski J."/>
            <person name="Ruckert C."/>
        </authorList>
    </citation>
    <scope>NUCLEOTIDE SEQUENCE</scope>
    <source>
        <strain evidence="4">JCM 4834</strain>
    </source>
</reference>
<dbReference type="KEGG" id="ssub:CP968_33445"/>
<reference evidence="4" key="3">
    <citation type="submission" date="2020-09" db="EMBL/GenBank/DDBJ databases">
        <authorList>
            <person name="Sun Q."/>
            <person name="Ohkuma M."/>
        </authorList>
    </citation>
    <scope>NUCLEOTIDE SEQUENCE</scope>
    <source>
        <strain evidence="4">JCM 4834</strain>
    </source>
</reference>
<dbReference type="GO" id="GO:0000976">
    <property type="term" value="F:transcription cis-regulatory region binding"/>
    <property type="evidence" value="ECO:0007669"/>
    <property type="project" value="TreeGrafter"/>
</dbReference>